<dbReference type="RefSeq" id="WP_283237787.1">
    <property type="nucleotide sequence ID" value="NZ_JASGBP010000001.1"/>
</dbReference>
<dbReference type="SUPFAM" id="SSF49464">
    <property type="entry name" value="Carboxypeptidase regulatory domain-like"/>
    <property type="match status" value="1"/>
</dbReference>
<dbReference type="EMBL" id="JASGBP010000001">
    <property type="protein sequence ID" value="MDI9256101.1"/>
    <property type="molecule type" value="Genomic_DNA"/>
</dbReference>
<proteinExistence type="predicted"/>
<sequence length="293" mass="33501">MKRIVLLTFLILKVNLVLGQVKGVVVDESNKPIPYVNIWLENQSIAGTSEEDGSFVIANLNGNQALLFTAMGFENKTVNSAEVGKVVLMQSTIALKEVKLENPRASLSNQIDVFDRKKVHLYYGLGLTQWSLAKQFTFNDTIQKTPYLKKIIVKTQSYGGSSSVRVRVTAIGPDGNPGEDLIRDNLIFKIKSGDRISEWDVSQYQLKIDEEGIFVVIEYLLVSENQYILYDKNKKPYLHSRPAIGTIPSEEVSFWVYNKQWKKMDKRNPYNYPDEEHYFNKYIELAMSLKLTN</sequence>
<name>A0ABT6XM00_9FLAO</name>
<dbReference type="Pfam" id="PF13715">
    <property type="entry name" value="CarbopepD_reg_2"/>
    <property type="match status" value="1"/>
</dbReference>
<dbReference type="Proteomes" id="UP001230035">
    <property type="component" value="Unassembled WGS sequence"/>
</dbReference>
<accession>A0ABT6XM00</accession>
<dbReference type="InterPro" id="IPR008969">
    <property type="entry name" value="CarboxyPept-like_regulatory"/>
</dbReference>
<evidence type="ECO:0000313" key="1">
    <source>
        <dbReference type="EMBL" id="MDI9256101.1"/>
    </source>
</evidence>
<organism evidence="1 2">
    <name type="scientific">Flavobacterium sedimenticola</name>
    <dbReference type="NCBI Taxonomy" id="3043286"/>
    <lineage>
        <taxon>Bacteria</taxon>
        <taxon>Pseudomonadati</taxon>
        <taxon>Bacteroidota</taxon>
        <taxon>Flavobacteriia</taxon>
        <taxon>Flavobacteriales</taxon>
        <taxon>Flavobacteriaceae</taxon>
        <taxon>Flavobacterium</taxon>
    </lineage>
</organism>
<reference evidence="1 2" key="1">
    <citation type="submission" date="2023-05" db="EMBL/GenBank/DDBJ databases">
        <title>Flavobacterium sedimenti sp. nov., isolated from the sediment.</title>
        <authorList>
            <person name="Wu N."/>
        </authorList>
    </citation>
    <scope>NUCLEOTIDE SEQUENCE [LARGE SCALE GENOMIC DNA]</scope>
    <source>
        <strain evidence="1 2">YZ-48</strain>
    </source>
</reference>
<comment type="caution">
    <text evidence="1">The sequence shown here is derived from an EMBL/GenBank/DDBJ whole genome shotgun (WGS) entry which is preliminary data.</text>
</comment>
<keyword evidence="2" id="KW-1185">Reference proteome</keyword>
<gene>
    <name evidence="1" type="ORF">QHT84_01600</name>
</gene>
<protein>
    <submittedName>
        <fullName evidence="1">Carboxypeptidase-like regulatory domain-containing protein</fullName>
    </submittedName>
</protein>
<evidence type="ECO:0000313" key="2">
    <source>
        <dbReference type="Proteomes" id="UP001230035"/>
    </source>
</evidence>
<dbReference type="Gene3D" id="2.60.40.1120">
    <property type="entry name" value="Carboxypeptidase-like, regulatory domain"/>
    <property type="match status" value="1"/>
</dbReference>